<organism evidence="7 8">
    <name type="scientific">Frankia canadensis</name>
    <dbReference type="NCBI Taxonomy" id="1836972"/>
    <lineage>
        <taxon>Bacteria</taxon>
        <taxon>Bacillati</taxon>
        <taxon>Actinomycetota</taxon>
        <taxon>Actinomycetes</taxon>
        <taxon>Frankiales</taxon>
        <taxon>Frankiaceae</taxon>
        <taxon>Frankia</taxon>
    </lineage>
</organism>
<protein>
    <submittedName>
        <fullName evidence="7">ABC-type multidrug transport system, ATPase component</fullName>
    </submittedName>
</protein>
<comment type="similarity">
    <text evidence="1">Belongs to the ABC transporter superfamily.</text>
</comment>
<keyword evidence="4" id="KW-0067">ATP-binding</keyword>
<evidence type="ECO:0000313" key="7">
    <source>
        <dbReference type="EMBL" id="SNQ45771.1"/>
    </source>
</evidence>
<keyword evidence="3" id="KW-0547">Nucleotide-binding</keyword>
<dbReference type="InterPro" id="IPR003439">
    <property type="entry name" value="ABC_transporter-like_ATP-bd"/>
</dbReference>
<feature type="compositionally biased region" description="Low complexity" evidence="5">
    <location>
        <begin position="300"/>
        <end position="321"/>
    </location>
</feature>
<evidence type="ECO:0000256" key="2">
    <source>
        <dbReference type="ARBA" id="ARBA00022448"/>
    </source>
</evidence>
<dbReference type="InterPro" id="IPR003593">
    <property type="entry name" value="AAA+_ATPase"/>
</dbReference>
<dbReference type="RefSeq" id="WP_101829904.1">
    <property type="nucleotide sequence ID" value="NZ_FZMO01000015.1"/>
</dbReference>
<dbReference type="PROSITE" id="PS00211">
    <property type="entry name" value="ABC_TRANSPORTER_1"/>
    <property type="match status" value="1"/>
</dbReference>
<dbReference type="Pfam" id="PF00005">
    <property type="entry name" value="ABC_tran"/>
    <property type="match status" value="1"/>
</dbReference>
<sequence length="329" mass="33818">MIEVRNLSKRYGDRLAVDDLTFDLAPGEVTGFLGPNGSGKSTTLAMIVGLVRPTAGAARVHGRSYRDIPAPVHEVGVLLDARAAPGALRARRYLACLARAGGVATHRVEEVIDMVGLGAVADRRIGGFSLGMAQRLGIAAALLGDPGTLLLDEPVNGLDPEGISWVRTLLRRLAGEGRTIVVSSHLMSEMEDTADRVVVVGRGRLLANASVAEFTGSGLGGRVRVISPRAEELAALLRDAGAAVHRDGSGAVLVTGLSAAGVGDLAAARSIAVHELVQRRASLEEAYLAATRDAVEHRAATGPGAVGPAAVPSAGSPAAVGIPDRGEER</sequence>
<gene>
    <name evidence="7" type="ORF">FRACA_1110008</name>
</gene>
<dbReference type="InterPro" id="IPR027417">
    <property type="entry name" value="P-loop_NTPase"/>
</dbReference>
<dbReference type="PANTHER" id="PTHR43335">
    <property type="entry name" value="ABC TRANSPORTER, ATP-BINDING PROTEIN"/>
    <property type="match status" value="1"/>
</dbReference>
<dbReference type="Gene3D" id="3.40.50.300">
    <property type="entry name" value="P-loop containing nucleotide triphosphate hydrolases"/>
    <property type="match status" value="1"/>
</dbReference>
<dbReference type="GO" id="GO:0016887">
    <property type="term" value="F:ATP hydrolysis activity"/>
    <property type="evidence" value="ECO:0007669"/>
    <property type="project" value="InterPro"/>
</dbReference>
<accession>A0A2I2KJC4</accession>
<dbReference type="PANTHER" id="PTHR43335:SF4">
    <property type="entry name" value="ABC TRANSPORTER, ATP-BINDING PROTEIN"/>
    <property type="match status" value="1"/>
</dbReference>
<evidence type="ECO:0000256" key="1">
    <source>
        <dbReference type="ARBA" id="ARBA00005417"/>
    </source>
</evidence>
<reference evidence="7 8" key="1">
    <citation type="submission" date="2017-06" db="EMBL/GenBank/DDBJ databases">
        <authorList>
            <person name="Kim H.J."/>
            <person name="Triplett B.A."/>
        </authorList>
    </citation>
    <scope>NUCLEOTIDE SEQUENCE [LARGE SCALE GENOMIC DNA]</scope>
    <source>
        <strain evidence="7">FRACA_ARgP5</strain>
    </source>
</reference>
<dbReference type="AlphaFoldDB" id="A0A2I2KJC4"/>
<proteinExistence type="inferred from homology"/>
<dbReference type="OrthoDB" id="9804819at2"/>
<feature type="region of interest" description="Disordered" evidence="5">
    <location>
        <begin position="300"/>
        <end position="329"/>
    </location>
</feature>
<feature type="domain" description="ABC transporter" evidence="6">
    <location>
        <begin position="2"/>
        <end position="227"/>
    </location>
</feature>
<evidence type="ECO:0000256" key="4">
    <source>
        <dbReference type="ARBA" id="ARBA00022840"/>
    </source>
</evidence>
<dbReference type="InterPro" id="IPR017871">
    <property type="entry name" value="ABC_transporter-like_CS"/>
</dbReference>
<evidence type="ECO:0000313" key="8">
    <source>
        <dbReference type="Proteomes" id="UP000234331"/>
    </source>
</evidence>
<dbReference type="EMBL" id="FZMO01000015">
    <property type="protein sequence ID" value="SNQ45771.1"/>
    <property type="molecule type" value="Genomic_DNA"/>
</dbReference>
<dbReference type="PROSITE" id="PS50893">
    <property type="entry name" value="ABC_TRANSPORTER_2"/>
    <property type="match status" value="1"/>
</dbReference>
<dbReference type="SMART" id="SM00382">
    <property type="entry name" value="AAA"/>
    <property type="match status" value="1"/>
</dbReference>
<keyword evidence="2" id="KW-0813">Transport</keyword>
<keyword evidence="8" id="KW-1185">Reference proteome</keyword>
<dbReference type="GO" id="GO:0005524">
    <property type="term" value="F:ATP binding"/>
    <property type="evidence" value="ECO:0007669"/>
    <property type="project" value="UniProtKB-KW"/>
</dbReference>
<evidence type="ECO:0000256" key="3">
    <source>
        <dbReference type="ARBA" id="ARBA00022741"/>
    </source>
</evidence>
<name>A0A2I2KJC4_9ACTN</name>
<dbReference type="SUPFAM" id="SSF52540">
    <property type="entry name" value="P-loop containing nucleoside triphosphate hydrolases"/>
    <property type="match status" value="1"/>
</dbReference>
<evidence type="ECO:0000259" key="6">
    <source>
        <dbReference type="PROSITE" id="PS50893"/>
    </source>
</evidence>
<dbReference type="Proteomes" id="UP000234331">
    <property type="component" value="Unassembled WGS sequence"/>
</dbReference>
<evidence type="ECO:0000256" key="5">
    <source>
        <dbReference type="SAM" id="MobiDB-lite"/>
    </source>
</evidence>